<accession>A0A8J1UKK4</accession>
<evidence type="ECO:0000313" key="2">
    <source>
        <dbReference type="Proteomes" id="UP000749559"/>
    </source>
</evidence>
<dbReference type="Proteomes" id="UP000749559">
    <property type="component" value="Unassembled WGS sequence"/>
</dbReference>
<name>A0A8J1UKK4_OWEFU</name>
<dbReference type="AlphaFoldDB" id="A0A8J1UKK4"/>
<comment type="caution">
    <text evidence="1">The sequence shown here is derived from an EMBL/GenBank/DDBJ whole genome shotgun (WGS) entry which is preliminary data.</text>
</comment>
<protein>
    <submittedName>
        <fullName evidence="1">Uncharacterized protein</fullName>
    </submittedName>
</protein>
<gene>
    <name evidence="1" type="ORF">OFUS_LOCUS13843</name>
</gene>
<proteinExistence type="predicted"/>
<evidence type="ECO:0000313" key="1">
    <source>
        <dbReference type="EMBL" id="CAH1788282.1"/>
    </source>
</evidence>
<keyword evidence="2" id="KW-1185">Reference proteome</keyword>
<dbReference type="EMBL" id="CAIIXF020000007">
    <property type="protein sequence ID" value="CAH1788282.1"/>
    <property type="molecule type" value="Genomic_DNA"/>
</dbReference>
<reference evidence="1" key="1">
    <citation type="submission" date="2022-03" db="EMBL/GenBank/DDBJ databases">
        <authorList>
            <person name="Martin C."/>
        </authorList>
    </citation>
    <scope>NUCLEOTIDE SEQUENCE</scope>
</reference>
<feature type="non-terminal residue" evidence="1">
    <location>
        <position position="142"/>
    </location>
</feature>
<sequence length="142" mass="15590">MGSKCCKMLYVIVIIGSFLFLSAYVATDGVIPAACSGAKIAGECGPTELLKLTSYIQGSNNSTTCNANDENDCRDKECETRKFYAGFLSQNMSTFSGKVPDFDTICKLRSKYISLKYHCIPGNQIMRLCESKTITANEIHIL</sequence>
<organism evidence="1 2">
    <name type="scientific">Owenia fusiformis</name>
    <name type="common">Polychaete worm</name>
    <dbReference type="NCBI Taxonomy" id="6347"/>
    <lineage>
        <taxon>Eukaryota</taxon>
        <taxon>Metazoa</taxon>
        <taxon>Spiralia</taxon>
        <taxon>Lophotrochozoa</taxon>
        <taxon>Annelida</taxon>
        <taxon>Polychaeta</taxon>
        <taxon>Sedentaria</taxon>
        <taxon>Canalipalpata</taxon>
        <taxon>Sabellida</taxon>
        <taxon>Oweniida</taxon>
        <taxon>Oweniidae</taxon>
        <taxon>Owenia</taxon>
    </lineage>
</organism>